<evidence type="ECO:0000313" key="3">
    <source>
        <dbReference type="EMBL" id="MBU2662553.1"/>
    </source>
</evidence>
<feature type="compositionally biased region" description="Basic and acidic residues" evidence="1">
    <location>
        <begin position="30"/>
        <end position="43"/>
    </location>
</feature>
<feature type="compositionally biased region" description="Low complexity" evidence="1">
    <location>
        <begin position="166"/>
        <end position="182"/>
    </location>
</feature>
<dbReference type="InterPro" id="IPR028974">
    <property type="entry name" value="TSP_type-3_rpt"/>
</dbReference>
<feature type="chain" id="PRO_5045443951" evidence="2">
    <location>
        <begin position="27"/>
        <end position="215"/>
    </location>
</feature>
<dbReference type="EMBL" id="JAHKKG010000001">
    <property type="protein sequence ID" value="MBU2662553.1"/>
    <property type="molecule type" value="Genomic_DNA"/>
</dbReference>
<feature type="region of interest" description="Disordered" evidence="1">
    <location>
        <begin position="163"/>
        <end position="215"/>
    </location>
</feature>
<dbReference type="RefSeq" id="WP_215784491.1">
    <property type="nucleotide sequence ID" value="NZ_JAHKKG010000001.1"/>
</dbReference>
<feature type="signal peptide" evidence="2">
    <location>
        <begin position="1"/>
        <end position="26"/>
    </location>
</feature>
<gene>
    <name evidence="3" type="ORF">KOI35_03455</name>
</gene>
<comment type="caution">
    <text evidence="3">The sequence shown here is derived from an EMBL/GenBank/DDBJ whole genome shotgun (WGS) entry which is preliminary data.</text>
</comment>
<evidence type="ECO:0000256" key="2">
    <source>
        <dbReference type="SAM" id="SignalP"/>
    </source>
</evidence>
<dbReference type="Proteomes" id="UP001519654">
    <property type="component" value="Unassembled WGS sequence"/>
</dbReference>
<protein>
    <submittedName>
        <fullName evidence="3">Uncharacterized protein</fullName>
    </submittedName>
</protein>
<name>A0ABS5YII4_9ACTN</name>
<dbReference type="Gene3D" id="4.10.1080.10">
    <property type="entry name" value="TSP type-3 repeat"/>
    <property type="match status" value="1"/>
</dbReference>
<feature type="region of interest" description="Disordered" evidence="1">
    <location>
        <begin position="22"/>
        <end position="101"/>
    </location>
</feature>
<accession>A0ABS5YII4</accession>
<proteinExistence type="predicted"/>
<feature type="compositionally biased region" description="Basic and acidic residues" evidence="1">
    <location>
        <begin position="71"/>
        <end position="100"/>
    </location>
</feature>
<feature type="compositionally biased region" description="Basic and acidic residues" evidence="1">
    <location>
        <begin position="50"/>
        <end position="62"/>
    </location>
</feature>
<keyword evidence="2" id="KW-0732">Signal</keyword>
<sequence length="215" mass="21990">MSSRLRIAVAVTAALTTLSIPGAALASGAKDSDRDGMPDKYEKANGLNPRKNDARADKDHDGLPNLAEFRAGTDPRKADTDGDGIRDGDDKRPKFKDGPKVKFPVSSYDVSSGALVMAYGKGSSLTVVVTDDTELEWKGKGCASPATVANLVAGVGVAELKLARKAPSSSPDSSDSSAPDSSAPDDHGHHGRGVTPSGDSTPVADEIGLVCASGS</sequence>
<organism evidence="3 4">
    <name type="scientific">Paractinoplanes bogorensis</name>
    <dbReference type="NCBI Taxonomy" id="1610840"/>
    <lineage>
        <taxon>Bacteria</taxon>
        <taxon>Bacillati</taxon>
        <taxon>Actinomycetota</taxon>
        <taxon>Actinomycetes</taxon>
        <taxon>Micromonosporales</taxon>
        <taxon>Micromonosporaceae</taxon>
        <taxon>Paractinoplanes</taxon>
    </lineage>
</organism>
<evidence type="ECO:0000313" key="4">
    <source>
        <dbReference type="Proteomes" id="UP001519654"/>
    </source>
</evidence>
<keyword evidence="4" id="KW-1185">Reference proteome</keyword>
<reference evidence="3 4" key="1">
    <citation type="submission" date="2021-06" db="EMBL/GenBank/DDBJ databases">
        <title>Actinoplanes lichenicola sp. nov., and Actinoplanes ovalisporus sp. nov., isolated from lichen in Thailand.</title>
        <authorList>
            <person name="Saeng-In P."/>
            <person name="Kanchanasin P."/>
            <person name="Yuki M."/>
            <person name="Kudo T."/>
            <person name="Ohkuma M."/>
            <person name="Phongsopitanun W."/>
            <person name="Tanasupawat S."/>
        </authorList>
    </citation>
    <scope>NUCLEOTIDE SEQUENCE [LARGE SCALE GENOMIC DNA]</scope>
    <source>
        <strain evidence="3 4">NBRC 110975</strain>
    </source>
</reference>
<evidence type="ECO:0000256" key="1">
    <source>
        <dbReference type="SAM" id="MobiDB-lite"/>
    </source>
</evidence>